<keyword evidence="3" id="KW-1185">Reference proteome</keyword>
<evidence type="ECO:0000259" key="1">
    <source>
        <dbReference type="Pfam" id="PF10545"/>
    </source>
</evidence>
<evidence type="ECO:0000313" key="2">
    <source>
        <dbReference type="EMBL" id="KAJ4450918.1"/>
    </source>
</evidence>
<dbReference type="EMBL" id="JAJSOF020000001">
    <property type="protein sequence ID" value="KAJ4450918.1"/>
    <property type="molecule type" value="Genomic_DNA"/>
</dbReference>
<proteinExistence type="predicted"/>
<dbReference type="InterPro" id="IPR006578">
    <property type="entry name" value="MADF-dom"/>
</dbReference>
<comment type="caution">
    <text evidence="2">The sequence shown here is derived from an EMBL/GenBank/DDBJ whole genome shotgun (WGS) entry which is preliminary data.</text>
</comment>
<feature type="domain" description="MADF" evidence="1">
    <location>
        <begin position="267"/>
        <end position="305"/>
    </location>
</feature>
<protein>
    <recommendedName>
        <fullName evidence="1">MADF domain-containing protein</fullName>
    </recommendedName>
</protein>
<gene>
    <name evidence="2" type="ORF">ANN_02352</name>
</gene>
<sequence length="368" mass="41416">MSVDSEQFSMMAGTQDVRKQNIRIWENENPRPRAMARMLKKLKISIHFEREKRILDVEEAASIRNAKSVLSSDNVYGSLAFLKTHFSDLPKYIEYLESSSLQLKYATGVIDLFLQKQIPGYCVKTPTVKRAAYGRFAERKEQPSLMGIVHSDAGLEALSKSTDMSLSHLSTLKCHRPDPGSNPQPWAQKASAIPTRQLGRLEEEVIVAHNGKQFNFIQKRFRRLATGHVCRALAHQNTKPQEDRDITYALFCSVLCIMEQVLFDEILILSVEENQHVYDKRRASYKDEKMKENMWLSIAASLNTDRLASRHECGPCCMWSLVAGGSAMYSALSPGLMAARRTAVKLAWKGKGIMQAVGEFGGGQQGNL</sequence>
<accession>A0ABQ8TYI7</accession>
<dbReference type="Proteomes" id="UP001148838">
    <property type="component" value="Unassembled WGS sequence"/>
</dbReference>
<evidence type="ECO:0000313" key="3">
    <source>
        <dbReference type="Proteomes" id="UP001148838"/>
    </source>
</evidence>
<reference evidence="2 3" key="1">
    <citation type="journal article" date="2022" name="Allergy">
        <title>Genome assembly and annotation of Periplaneta americana reveal a comprehensive cockroach allergen profile.</title>
        <authorList>
            <person name="Wang L."/>
            <person name="Xiong Q."/>
            <person name="Saelim N."/>
            <person name="Wang L."/>
            <person name="Nong W."/>
            <person name="Wan A.T."/>
            <person name="Shi M."/>
            <person name="Liu X."/>
            <person name="Cao Q."/>
            <person name="Hui J.H.L."/>
            <person name="Sookrung N."/>
            <person name="Leung T.F."/>
            <person name="Tungtrongchitr A."/>
            <person name="Tsui S.K.W."/>
        </authorList>
    </citation>
    <scope>NUCLEOTIDE SEQUENCE [LARGE SCALE GENOMIC DNA]</scope>
    <source>
        <strain evidence="2">PWHHKU_190912</strain>
    </source>
</reference>
<dbReference type="Pfam" id="PF10545">
    <property type="entry name" value="MADF_DNA_bdg"/>
    <property type="match status" value="1"/>
</dbReference>
<organism evidence="2 3">
    <name type="scientific">Periplaneta americana</name>
    <name type="common">American cockroach</name>
    <name type="synonym">Blatta americana</name>
    <dbReference type="NCBI Taxonomy" id="6978"/>
    <lineage>
        <taxon>Eukaryota</taxon>
        <taxon>Metazoa</taxon>
        <taxon>Ecdysozoa</taxon>
        <taxon>Arthropoda</taxon>
        <taxon>Hexapoda</taxon>
        <taxon>Insecta</taxon>
        <taxon>Pterygota</taxon>
        <taxon>Neoptera</taxon>
        <taxon>Polyneoptera</taxon>
        <taxon>Dictyoptera</taxon>
        <taxon>Blattodea</taxon>
        <taxon>Blattoidea</taxon>
        <taxon>Blattidae</taxon>
        <taxon>Blattinae</taxon>
        <taxon>Periplaneta</taxon>
    </lineage>
</organism>
<name>A0ABQ8TYI7_PERAM</name>